<dbReference type="OrthoDB" id="9813689at2"/>
<keyword evidence="7" id="KW-0479">Metal-binding</keyword>
<dbReference type="Proteomes" id="UP000183658">
    <property type="component" value="Unassembled WGS sequence"/>
</dbReference>
<evidence type="ECO:0000313" key="9">
    <source>
        <dbReference type="EMBL" id="SER28727.1"/>
    </source>
</evidence>
<feature type="transmembrane region" description="Helical" evidence="8">
    <location>
        <begin position="21"/>
        <end position="39"/>
    </location>
</feature>
<dbReference type="Pfam" id="PF03006">
    <property type="entry name" value="HlyIII"/>
    <property type="match status" value="1"/>
</dbReference>
<dbReference type="InterPro" id="IPR005744">
    <property type="entry name" value="Hy-lIII"/>
</dbReference>
<feature type="transmembrane region" description="Helical" evidence="8">
    <location>
        <begin position="45"/>
        <end position="69"/>
    </location>
</feature>
<evidence type="ECO:0000256" key="1">
    <source>
        <dbReference type="ARBA" id="ARBA00004651"/>
    </source>
</evidence>
<accession>A0A1H9MYX8</accession>
<sequence length="215" mass="24323">MRTQNSNIKIRQELVNSIVHGFGIIFGIVSIPILIAFTIKSDNTSGIIGAAIYGFCFLQLFTFSTLYHGIQHAQAKRTLEILDHISIFFLIAGTYTPFLLMYMYNSFGITLLSVLWGLTTVGIIFKIFFTGKWKVFSTLVYIAMGFIMIVGGRTFFESIPFNILTMILIGCALYVMGVVFYLWKKYTYNHAVWHFFVLAAAVCHYVAILLAVESN</sequence>
<dbReference type="RefSeq" id="WP_026977711.1">
    <property type="nucleotide sequence ID" value="NZ_CBCRVS010000009.1"/>
</dbReference>
<feature type="binding site" evidence="7">
    <location>
        <position position="190"/>
    </location>
    <ligand>
        <name>Zn(2+)</name>
        <dbReference type="ChEBI" id="CHEBI:29105"/>
    </ligand>
</feature>
<feature type="transmembrane region" description="Helical" evidence="8">
    <location>
        <begin position="136"/>
        <end position="156"/>
    </location>
</feature>
<reference evidence="10" key="1">
    <citation type="submission" date="2016-10" db="EMBL/GenBank/DDBJ databases">
        <authorList>
            <person name="Varghese N."/>
            <person name="Submissions S."/>
        </authorList>
    </citation>
    <scope>NUCLEOTIDE SEQUENCE [LARGE SCALE GENOMIC DNA]</scope>
    <source>
        <strain evidence="10">DSM 15719</strain>
    </source>
</reference>
<dbReference type="NCBIfam" id="TIGR01065">
    <property type="entry name" value="hlyIII"/>
    <property type="match status" value="1"/>
</dbReference>
<keyword evidence="4 8" id="KW-0812">Transmembrane</keyword>
<gene>
    <name evidence="9" type="ORF">SAMN05444355_10975</name>
</gene>
<organism evidence="9 10">
    <name type="scientific">Flavobacterium frigoris</name>
    <dbReference type="NCBI Taxonomy" id="229204"/>
    <lineage>
        <taxon>Bacteria</taxon>
        <taxon>Pseudomonadati</taxon>
        <taxon>Bacteroidota</taxon>
        <taxon>Flavobacteriia</taxon>
        <taxon>Flavobacteriales</taxon>
        <taxon>Flavobacteriaceae</taxon>
        <taxon>Flavobacterium</taxon>
    </lineage>
</organism>
<dbReference type="GO" id="GO:0140911">
    <property type="term" value="F:pore-forming activity"/>
    <property type="evidence" value="ECO:0007669"/>
    <property type="project" value="InterPro"/>
</dbReference>
<keyword evidence="3" id="KW-1003">Cell membrane</keyword>
<feature type="transmembrane region" description="Helical" evidence="8">
    <location>
        <begin position="162"/>
        <end position="183"/>
    </location>
</feature>
<evidence type="ECO:0000256" key="2">
    <source>
        <dbReference type="ARBA" id="ARBA00008488"/>
    </source>
</evidence>
<evidence type="ECO:0000256" key="5">
    <source>
        <dbReference type="ARBA" id="ARBA00022989"/>
    </source>
</evidence>
<dbReference type="PANTHER" id="PTHR20855:SF3">
    <property type="entry name" value="LD03007P"/>
    <property type="match status" value="1"/>
</dbReference>
<evidence type="ECO:0000256" key="8">
    <source>
        <dbReference type="SAM" id="Phobius"/>
    </source>
</evidence>
<dbReference type="PANTHER" id="PTHR20855">
    <property type="entry name" value="ADIPOR/PROGESTIN RECEPTOR-RELATED"/>
    <property type="match status" value="1"/>
</dbReference>
<feature type="transmembrane region" description="Helical" evidence="8">
    <location>
        <begin position="81"/>
        <end position="103"/>
    </location>
</feature>
<comment type="similarity">
    <text evidence="2">Belongs to the UPF0073 (Hly-III) family.</text>
</comment>
<protein>
    <submittedName>
        <fullName evidence="9">Hemolysin III</fullName>
    </submittedName>
</protein>
<feature type="transmembrane region" description="Helical" evidence="8">
    <location>
        <begin position="109"/>
        <end position="129"/>
    </location>
</feature>
<keyword evidence="5 8" id="KW-1133">Transmembrane helix</keyword>
<dbReference type="AlphaFoldDB" id="A0A1H9MYX8"/>
<feature type="transmembrane region" description="Helical" evidence="8">
    <location>
        <begin position="195"/>
        <end position="212"/>
    </location>
</feature>
<evidence type="ECO:0000256" key="3">
    <source>
        <dbReference type="ARBA" id="ARBA00022475"/>
    </source>
</evidence>
<evidence type="ECO:0000313" key="10">
    <source>
        <dbReference type="Proteomes" id="UP000183658"/>
    </source>
</evidence>
<dbReference type="InterPro" id="IPR004254">
    <property type="entry name" value="AdipoR/HlyIII-related"/>
</dbReference>
<evidence type="ECO:0000256" key="6">
    <source>
        <dbReference type="ARBA" id="ARBA00023136"/>
    </source>
</evidence>
<feature type="binding site" evidence="7">
    <location>
        <position position="68"/>
    </location>
    <ligand>
        <name>Zn(2+)</name>
        <dbReference type="ChEBI" id="CHEBI:29105"/>
    </ligand>
</feature>
<keyword evidence="7" id="KW-0862">Zinc</keyword>
<proteinExistence type="inferred from homology"/>
<evidence type="ECO:0000256" key="7">
    <source>
        <dbReference type="PIRSR" id="PIRSR604254-1"/>
    </source>
</evidence>
<dbReference type="GO" id="GO:0046872">
    <property type="term" value="F:metal ion binding"/>
    <property type="evidence" value="ECO:0007669"/>
    <property type="project" value="UniProtKB-KW"/>
</dbReference>
<dbReference type="GO" id="GO:0005886">
    <property type="term" value="C:plasma membrane"/>
    <property type="evidence" value="ECO:0007669"/>
    <property type="project" value="UniProtKB-SubCell"/>
</dbReference>
<feature type="binding site" evidence="7">
    <location>
        <position position="194"/>
    </location>
    <ligand>
        <name>Zn(2+)</name>
        <dbReference type="ChEBI" id="CHEBI:29105"/>
    </ligand>
</feature>
<keyword evidence="10" id="KW-1185">Reference proteome</keyword>
<keyword evidence="6 8" id="KW-0472">Membrane</keyword>
<evidence type="ECO:0000256" key="4">
    <source>
        <dbReference type="ARBA" id="ARBA00022692"/>
    </source>
</evidence>
<comment type="subcellular location">
    <subcellularLocation>
        <location evidence="1">Cell membrane</location>
        <topology evidence="1">Multi-pass membrane protein</topology>
    </subcellularLocation>
</comment>
<name>A0A1H9MYX8_FLAFI</name>
<dbReference type="EMBL" id="FOFZ01000009">
    <property type="protein sequence ID" value="SER28727.1"/>
    <property type="molecule type" value="Genomic_DNA"/>
</dbReference>